<dbReference type="GO" id="GO:0000976">
    <property type="term" value="F:transcription cis-regulatory region binding"/>
    <property type="evidence" value="ECO:0007669"/>
    <property type="project" value="TreeGrafter"/>
</dbReference>
<dbReference type="InterPro" id="IPR050663">
    <property type="entry name" value="Ankyrin-SOCS_Box"/>
</dbReference>
<dbReference type="GO" id="GO:0005634">
    <property type="term" value="C:nucleus"/>
    <property type="evidence" value="ECO:0007669"/>
    <property type="project" value="TreeGrafter"/>
</dbReference>
<evidence type="ECO:0000256" key="1">
    <source>
        <dbReference type="ARBA" id="ARBA00022737"/>
    </source>
</evidence>
<feature type="repeat" description="ANK" evidence="3">
    <location>
        <begin position="47"/>
        <end position="71"/>
    </location>
</feature>
<feature type="repeat" description="ANK" evidence="3">
    <location>
        <begin position="72"/>
        <end position="104"/>
    </location>
</feature>
<dbReference type="PANTHER" id="PTHR24193">
    <property type="entry name" value="ANKYRIN REPEAT PROTEIN"/>
    <property type="match status" value="1"/>
</dbReference>
<feature type="compositionally biased region" description="Basic and acidic residues" evidence="4">
    <location>
        <begin position="313"/>
        <end position="324"/>
    </location>
</feature>
<dbReference type="PRINTS" id="PR01415">
    <property type="entry name" value="ANKYRIN"/>
</dbReference>
<dbReference type="PROSITE" id="PS50297">
    <property type="entry name" value="ANK_REP_REGION"/>
    <property type="match status" value="3"/>
</dbReference>
<sequence length="336" mass="37207">MGQAESRQEQFWEACGFGHVDRVRELLEEGVDVNWVSKTHDSCPIHAASQGKPEIVKMLIEAGCDVNVRDERKSTALHHAAMNGYTDCVKLLIEAGACVDVEDKNSWTPLHNAAYWAHSEVTEILIFHKADCAIKNKDARLPLHEVARSRSTDEKSIERITELLIERGCDIESKAGTDGFSDFTALMFASYHGHVSVVQQLLKANCNVNAQSSNKWTALHWASDRSHADVVELLLENDAGVNIQGNRSELAIDRAKNEEVKALFLKLANQSLPIKTSPLNNSKPEEVAEVGPLPDEIRKDVDLLNDTSSTETHSADSSDKELFNEHPLANPNTPNN</sequence>
<feature type="repeat" description="ANK" evidence="3">
    <location>
        <begin position="214"/>
        <end position="246"/>
    </location>
</feature>
<dbReference type="SMART" id="SM00248">
    <property type="entry name" value="ANK"/>
    <property type="match status" value="7"/>
</dbReference>
<feature type="region of interest" description="Disordered" evidence="4">
    <location>
        <begin position="274"/>
        <end position="336"/>
    </location>
</feature>
<comment type="caution">
    <text evidence="5">The sequence shown here is derived from an EMBL/GenBank/DDBJ whole genome shotgun (WGS) entry which is preliminary data.</text>
</comment>
<keyword evidence="1" id="KW-0677">Repeat</keyword>
<dbReference type="Gene3D" id="1.25.40.20">
    <property type="entry name" value="Ankyrin repeat-containing domain"/>
    <property type="match status" value="3"/>
</dbReference>
<dbReference type="PANTHER" id="PTHR24193:SF121">
    <property type="entry name" value="ADA2A-CONTAINING COMPLEX COMPONENT 3, ISOFORM D"/>
    <property type="match status" value="1"/>
</dbReference>
<dbReference type="OrthoDB" id="194358at2759"/>
<gene>
    <name evidence="5" type="ORF">EB796_017230</name>
</gene>
<name>A0A7J7JFS9_BUGNE</name>
<dbReference type="SUPFAM" id="SSF48403">
    <property type="entry name" value="Ankyrin repeat"/>
    <property type="match status" value="1"/>
</dbReference>
<dbReference type="InterPro" id="IPR002110">
    <property type="entry name" value="Ankyrin_rpt"/>
</dbReference>
<dbReference type="Proteomes" id="UP000593567">
    <property type="component" value="Unassembled WGS sequence"/>
</dbReference>
<dbReference type="AlphaFoldDB" id="A0A7J7JFS9"/>
<keyword evidence="2 3" id="KW-0040">ANK repeat</keyword>
<protein>
    <submittedName>
        <fullName evidence="5">Uncharacterized protein</fullName>
    </submittedName>
</protein>
<proteinExistence type="predicted"/>
<dbReference type="Pfam" id="PF12796">
    <property type="entry name" value="Ank_2"/>
    <property type="match status" value="2"/>
</dbReference>
<accession>A0A7J7JFS9</accession>
<evidence type="ECO:0000313" key="5">
    <source>
        <dbReference type="EMBL" id="KAF6024461.1"/>
    </source>
</evidence>
<dbReference type="EMBL" id="VXIV02002575">
    <property type="protein sequence ID" value="KAF6024461.1"/>
    <property type="molecule type" value="Genomic_DNA"/>
</dbReference>
<organism evidence="5 6">
    <name type="scientific">Bugula neritina</name>
    <name type="common">Brown bryozoan</name>
    <name type="synonym">Sertularia neritina</name>
    <dbReference type="NCBI Taxonomy" id="10212"/>
    <lineage>
        <taxon>Eukaryota</taxon>
        <taxon>Metazoa</taxon>
        <taxon>Spiralia</taxon>
        <taxon>Lophotrochozoa</taxon>
        <taxon>Bryozoa</taxon>
        <taxon>Gymnolaemata</taxon>
        <taxon>Cheilostomatida</taxon>
        <taxon>Flustrina</taxon>
        <taxon>Buguloidea</taxon>
        <taxon>Bugulidae</taxon>
        <taxon>Bugula</taxon>
    </lineage>
</organism>
<evidence type="ECO:0000256" key="3">
    <source>
        <dbReference type="PROSITE-ProRule" id="PRU00023"/>
    </source>
</evidence>
<dbReference type="GO" id="GO:0045944">
    <property type="term" value="P:positive regulation of transcription by RNA polymerase II"/>
    <property type="evidence" value="ECO:0007669"/>
    <property type="project" value="TreeGrafter"/>
</dbReference>
<feature type="repeat" description="ANK" evidence="3">
    <location>
        <begin position="181"/>
        <end position="213"/>
    </location>
</feature>
<keyword evidence="6" id="KW-1185">Reference proteome</keyword>
<evidence type="ECO:0000256" key="2">
    <source>
        <dbReference type="ARBA" id="ARBA00023043"/>
    </source>
</evidence>
<reference evidence="5" key="1">
    <citation type="submission" date="2020-06" db="EMBL/GenBank/DDBJ databases">
        <title>Draft genome of Bugula neritina, a colonial animal packing powerful symbionts and potential medicines.</title>
        <authorList>
            <person name="Rayko M."/>
        </authorList>
    </citation>
    <scope>NUCLEOTIDE SEQUENCE [LARGE SCALE GENOMIC DNA]</scope>
    <source>
        <strain evidence="5">Kwan_BN1</strain>
    </source>
</reference>
<feature type="repeat" description="ANK" evidence="3">
    <location>
        <begin position="105"/>
        <end position="137"/>
    </location>
</feature>
<dbReference type="InterPro" id="IPR036770">
    <property type="entry name" value="Ankyrin_rpt-contain_sf"/>
</dbReference>
<dbReference type="PROSITE" id="PS50088">
    <property type="entry name" value="ANK_REPEAT"/>
    <property type="match status" value="5"/>
</dbReference>
<evidence type="ECO:0000256" key="4">
    <source>
        <dbReference type="SAM" id="MobiDB-lite"/>
    </source>
</evidence>
<evidence type="ECO:0000313" key="6">
    <source>
        <dbReference type="Proteomes" id="UP000593567"/>
    </source>
</evidence>